<evidence type="ECO:0000256" key="4">
    <source>
        <dbReference type="ARBA" id="ARBA00022475"/>
    </source>
</evidence>
<evidence type="ECO:0000256" key="12">
    <source>
        <dbReference type="SAM" id="Phobius"/>
    </source>
</evidence>
<reference evidence="15 16" key="1">
    <citation type="submission" date="2021-01" db="EMBL/GenBank/DDBJ databases">
        <title>Genomic Encyclopedia of Type Strains, Phase IV (KMG-IV): sequencing the most valuable type-strain genomes for metagenomic binning, comparative biology and taxonomic classification.</title>
        <authorList>
            <person name="Goeker M."/>
        </authorList>
    </citation>
    <scope>NUCLEOTIDE SEQUENCE [LARGE SCALE GENOMIC DNA]</scope>
    <source>
        <strain evidence="15 16">DSM 25540</strain>
    </source>
</reference>
<evidence type="ECO:0000256" key="8">
    <source>
        <dbReference type="ARBA" id="ARBA00022989"/>
    </source>
</evidence>
<organism evidence="15 16">
    <name type="scientific">Geomicrobium sediminis</name>
    <dbReference type="NCBI Taxonomy" id="1347788"/>
    <lineage>
        <taxon>Bacteria</taxon>
        <taxon>Bacillati</taxon>
        <taxon>Bacillota</taxon>
        <taxon>Bacilli</taxon>
        <taxon>Bacillales</taxon>
        <taxon>Geomicrobium</taxon>
    </lineage>
</organism>
<comment type="subcellular location">
    <subcellularLocation>
        <location evidence="2">Cell membrane</location>
    </subcellularLocation>
    <subcellularLocation>
        <location evidence="1">Membrane</location>
        <topology evidence="1">Single-pass membrane protein</topology>
    </subcellularLocation>
</comment>
<dbReference type="Pfam" id="PF03717">
    <property type="entry name" value="PBP_dimer"/>
    <property type="match status" value="1"/>
</dbReference>
<dbReference type="Gene3D" id="3.40.710.10">
    <property type="entry name" value="DD-peptidase/beta-lactamase superfamily"/>
    <property type="match status" value="1"/>
</dbReference>
<comment type="similarity">
    <text evidence="3">Belongs to the transpeptidase family.</text>
</comment>
<dbReference type="GO" id="GO:0051301">
    <property type="term" value="P:cell division"/>
    <property type="evidence" value="ECO:0007669"/>
    <property type="project" value="UniProtKB-KW"/>
</dbReference>
<keyword evidence="10" id="KW-0961">Cell wall biogenesis/degradation</keyword>
<dbReference type="InterPro" id="IPR036138">
    <property type="entry name" value="PBP_dimer_sf"/>
</dbReference>
<feature type="region of interest" description="Disordered" evidence="11">
    <location>
        <begin position="668"/>
        <end position="691"/>
    </location>
</feature>
<accession>A0ABS2P865</accession>
<keyword evidence="4" id="KW-1003">Cell membrane</keyword>
<dbReference type="Gene3D" id="3.90.1310.10">
    <property type="entry name" value="Penicillin-binding protein 2a (Domain 2)"/>
    <property type="match status" value="1"/>
</dbReference>
<evidence type="ECO:0000259" key="13">
    <source>
        <dbReference type="Pfam" id="PF00905"/>
    </source>
</evidence>
<feature type="domain" description="Penicillin-binding protein dimerisation" evidence="14">
    <location>
        <begin position="57"/>
        <end position="292"/>
    </location>
</feature>
<dbReference type="PANTHER" id="PTHR30627">
    <property type="entry name" value="PEPTIDOGLYCAN D,D-TRANSPEPTIDASE"/>
    <property type="match status" value="1"/>
</dbReference>
<dbReference type="EMBL" id="JAFBEC010000001">
    <property type="protein sequence ID" value="MBM7631191.1"/>
    <property type="molecule type" value="Genomic_DNA"/>
</dbReference>
<evidence type="ECO:0000313" key="15">
    <source>
        <dbReference type="EMBL" id="MBM7631191.1"/>
    </source>
</evidence>
<keyword evidence="15" id="KW-0132">Cell division</keyword>
<feature type="transmembrane region" description="Helical" evidence="12">
    <location>
        <begin position="12"/>
        <end position="34"/>
    </location>
</feature>
<keyword evidence="6" id="KW-0133">Cell shape</keyword>
<evidence type="ECO:0000313" key="16">
    <source>
        <dbReference type="Proteomes" id="UP000741863"/>
    </source>
</evidence>
<comment type="caution">
    <text evidence="15">The sequence shown here is derived from an EMBL/GenBank/DDBJ whole genome shotgun (WGS) entry which is preliminary data.</text>
</comment>
<evidence type="ECO:0000256" key="10">
    <source>
        <dbReference type="ARBA" id="ARBA00023316"/>
    </source>
</evidence>
<keyword evidence="8 12" id="KW-1133">Transmembrane helix</keyword>
<keyword evidence="16" id="KW-1185">Reference proteome</keyword>
<keyword evidence="7" id="KW-0573">Peptidoglycan synthesis</keyword>
<evidence type="ECO:0000256" key="7">
    <source>
        <dbReference type="ARBA" id="ARBA00022984"/>
    </source>
</evidence>
<keyword evidence="15" id="KW-0131">Cell cycle</keyword>
<dbReference type="Proteomes" id="UP000741863">
    <property type="component" value="Unassembled WGS sequence"/>
</dbReference>
<dbReference type="PANTHER" id="PTHR30627:SF2">
    <property type="entry name" value="PEPTIDOGLYCAN D,D-TRANSPEPTIDASE MRDA"/>
    <property type="match status" value="1"/>
</dbReference>
<sequence>MGQPKRKNHIPYRLNVLFFGVFVLFSILILRLGYVQIVQGDSYDLMLSQEEEQTATVDAPRGIMFDSNNYVLVDNDMQLSLTYTNRPGNEQERYEIAHQLVNYLEVDEEDVEEINDREWQDYFLYEASIEEREEDGTLGPMAAFVDELVTSEEISTDDLSQSDIYTRQLSRLDAEEIRESYSLEEQQAVVIWREMLSGYNHSPNRIARGLSEEQAHHIGEVLHTMPGTDLMRDAERVYPYGEQFASFFGSVGSIPAELVDGYLGKGYERSDAVGTSYLEQEYEDLLRGEKAIMTTLPSGDVEMQEGRRGNDLRLTLDMRLQQEVDAMVTRRIDGYGGYAFPAGRDAYVVMIEPSTGDILALVGYQGHLGTVNNSYTVGSSIKPATVLAGYRHGAIGHGSVIHDSPITHLPNTPSISSVVNMGYVNDIDAIRRSSNVYMAEIAMRLAGYNRSNNTWNTLSESYNMLREHYAQFGLGTSTGIDLPFESEGITGPNTAGMVLLLSFGQYDDYTPLQLGQYTATLANDGVRMRTRLVRDVLEPGDIPGEAGGSIRYYEPEVLNTVDNPIGDINRMQTAMRQVVSVSGQGGGTANRELGSFEYQAAGKTGTAQVQENGIRLNNQTMVAYAPYDNPEVAVAVVVPNVTISRNREFAGIANNIAREAMEIFFEQKESHQAPELAEVEDMDIDPDDTEG</sequence>
<evidence type="ECO:0000259" key="14">
    <source>
        <dbReference type="Pfam" id="PF03717"/>
    </source>
</evidence>
<protein>
    <submittedName>
        <fullName evidence="15">Cell division protein FtsI/penicillin-binding protein 2</fullName>
    </submittedName>
</protein>
<evidence type="ECO:0000256" key="1">
    <source>
        <dbReference type="ARBA" id="ARBA00004167"/>
    </source>
</evidence>
<evidence type="ECO:0000256" key="5">
    <source>
        <dbReference type="ARBA" id="ARBA00022692"/>
    </source>
</evidence>
<evidence type="ECO:0000256" key="2">
    <source>
        <dbReference type="ARBA" id="ARBA00004236"/>
    </source>
</evidence>
<keyword evidence="9 12" id="KW-0472">Membrane</keyword>
<keyword evidence="5 12" id="KW-0812">Transmembrane</keyword>
<dbReference type="SUPFAM" id="SSF56519">
    <property type="entry name" value="Penicillin binding protein dimerisation domain"/>
    <property type="match status" value="1"/>
</dbReference>
<evidence type="ECO:0000256" key="6">
    <source>
        <dbReference type="ARBA" id="ARBA00022960"/>
    </source>
</evidence>
<gene>
    <name evidence="15" type="ORF">JOD17_000282</name>
</gene>
<dbReference type="InterPro" id="IPR012338">
    <property type="entry name" value="Beta-lactam/transpept-like"/>
</dbReference>
<evidence type="ECO:0000256" key="9">
    <source>
        <dbReference type="ARBA" id="ARBA00023136"/>
    </source>
</evidence>
<dbReference type="InterPro" id="IPR050515">
    <property type="entry name" value="Beta-lactam/transpept"/>
</dbReference>
<dbReference type="SUPFAM" id="SSF56601">
    <property type="entry name" value="beta-lactamase/transpeptidase-like"/>
    <property type="match status" value="1"/>
</dbReference>
<dbReference type="RefSeq" id="WP_204695371.1">
    <property type="nucleotide sequence ID" value="NZ_JAFBEC010000001.1"/>
</dbReference>
<dbReference type="InterPro" id="IPR001460">
    <property type="entry name" value="PCN-bd_Tpept"/>
</dbReference>
<dbReference type="InterPro" id="IPR005311">
    <property type="entry name" value="PBP_dimer"/>
</dbReference>
<dbReference type="Gene3D" id="1.10.10.1230">
    <property type="entry name" value="Penicillin-binding protein, N-terminal non-catalytic domain, head sub-domain"/>
    <property type="match status" value="1"/>
</dbReference>
<evidence type="ECO:0000256" key="11">
    <source>
        <dbReference type="SAM" id="MobiDB-lite"/>
    </source>
</evidence>
<feature type="compositionally biased region" description="Acidic residues" evidence="11">
    <location>
        <begin position="677"/>
        <end position="691"/>
    </location>
</feature>
<name>A0ABS2P865_9BACL</name>
<evidence type="ECO:0000256" key="3">
    <source>
        <dbReference type="ARBA" id="ARBA00007171"/>
    </source>
</evidence>
<feature type="domain" description="Penicillin-binding protein transpeptidase" evidence="13">
    <location>
        <begin position="347"/>
        <end position="662"/>
    </location>
</feature>
<proteinExistence type="inferred from homology"/>
<dbReference type="Pfam" id="PF00905">
    <property type="entry name" value="Transpeptidase"/>
    <property type="match status" value="1"/>
</dbReference>